<dbReference type="PANTHER" id="PTHR32305">
    <property type="match status" value="1"/>
</dbReference>
<accession>A0A561UB27</accession>
<feature type="region of interest" description="Disordered" evidence="1">
    <location>
        <begin position="1574"/>
        <end position="1616"/>
    </location>
</feature>
<feature type="region of interest" description="Disordered" evidence="1">
    <location>
        <begin position="1301"/>
        <end position="1336"/>
    </location>
</feature>
<keyword evidence="3" id="KW-1185">Reference proteome</keyword>
<evidence type="ECO:0000256" key="1">
    <source>
        <dbReference type="SAM" id="MobiDB-lite"/>
    </source>
</evidence>
<dbReference type="PANTHER" id="PTHR32305:SF17">
    <property type="entry name" value="TRNA NUCLEASE WAPA"/>
    <property type="match status" value="1"/>
</dbReference>
<dbReference type="NCBIfam" id="TIGR03696">
    <property type="entry name" value="Rhs_assc_core"/>
    <property type="match status" value="1"/>
</dbReference>
<dbReference type="Proteomes" id="UP000317940">
    <property type="component" value="Unassembled WGS sequence"/>
</dbReference>
<dbReference type="EMBL" id="VIWT01000001">
    <property type="protein sequence ID" value="TWF96560.1"/>
    <property type="molecule type" value="Genomic_DNA"/>
</dbReference>
<dbReference type="InterPro" id="IPR050708">
    <property type="entry name" value="T6SS_VgrG/RHS"/>
</dbReference>
<feature type="region of interest" description="Disordered" evidence="1">
    <location>
        <begin position="1938"/>
        <end position="1968"/>
    </location>
</feature>
<protein>
    <submittedName>
        <fullName evidence="2">RHS repeat-associated protein</fullName>
    </submittedName>
</protein>
<feature type="compositionally biased region" description="Polar residues" evidence="1">
    <location>
        <begin position="1712"/>
        <end position="1760"/>
    </location>
</feature>
<evidence type="ECO:0000313" key="2">
    <source>
        <dbReference type="EMBL" id="TWF96560.1"/>
    </source>
</evidence>
<feature type="compositionally biased region" description="Polar residues" evidence="1">
    <location>
        <begin position="1306"/>
        <end position="1319"/>
    </location>
</feature>
<feature type="compositionally biased region" description="Low complexity" evidence="1">
    <location>
        <begin position="1323"/>
        <end position="1336"/>
    </location>
</feature>
<dbReference type="RefSeq" id="WP_145902897.1">
    <property type="nucleotide sequence ID" value="NZ_BAAAMZ010000004.1"/>
</dbReference>
<dbReference type="Gene3D" id="2.180.10.10">
    <property type="entry name" value="RHS repeat-associated core"/>
    <property type="match status" value="2"/>
</dbReference>
<dbReference type="InterPro" id="IPR022385">
    <property type="entry name" value="Rhs_assc_core"/>
</dbReference>
<proteinExistence type="predicted"/>
<reference evidence="2 3" key="1">
    <citation type="submission" date="2019-06" db="EMBL/GenBank/DDBJ databases">
        <title>Sequencing the genomes of 1000 actinobacteria strains.</title>
        <authorList>
            <person name="Klenk H.-P."/>
        </authorList>
    </citation>
    <scope>NUCLEOTIDE SEQUENCE [LARGE SCALE GENOMIC DNA]</scope>
    <source>
        <strain evidence="2 3">DSM 44826</strain>
    </source>
</reference>
<comment type="caution">
    <text evidence="2">The sequence shown here is derived from an EMBL/GenBank/DDBJ whole genome shotgun (WGS) entry which is preliminary data.</text>
</comment>
<feature type="region of interest" description="Disordered" evidence="1">
    <location>
        <begin position="35"/>
        <end position="79"/>
    </location>
</feature>
<dbReference type="InterPro" id="IPR006530">
    <property type="entry name" value="YD"/>
</dbReference>
<feature type="compositionally biased region" description="Polar residues" evidence="1">
    <location>
        <begin position="1693"/>
        <end position="1705"/>
    </location>
</feature>
<dbReference type="OrthoDB" id="291011at2"/>
<organism evidence="2 3">
    <name type="scientific">Kitasatospora viridis</name>
    <dbReference type="NCBI Taxonomy" id="281105"/>
    <lineage>
        <taxon>Bacteria</taxon>
        <taxon>Bacillati</taxon>
        <taxon>Actinomycetota</taxon>
        <taxon>Actinomycetes</taxon>
        <taxon>Kitasatosporales</taxon>
        <taxon>Streptomycetaceae</taxon>
        <taxon>Kitasatospora</taxon>
    </lineage>
</organism>
<gene>
    <name evidence="2" type="ORF">FHX73_11332</name>
</gene>
<sequence length="2250" mass="233360">MTLAALALVVPMAAASTTVVGGYQYKGKTWTADPLPAQPKVQGHPVGGKGTVKPAPVPPGSRALEKAPTAAPKWPAGSTSTVTVPVTGAAAVASSPVSVAAVQPSAEAVRAAAATDGAANPDSPGSVRVQTADHTAAQAANVDGVLVGLSRADGAAAGGKVSLSVDYSAISQAYGGGWSSRLHLVAMPACALTTPQLAECRTQTPLTTKNDQLGKKLTATVDLPGGSTQNAALTGHGVVSDALARAGAATAATDIAASSGTAVAAVSGTSGSQGDYTAAPLSASGAWSQSASGAFTYNVPISAPSALGGSAPSVALGYNSQSVDGENSSRNSQSSWIGDGWDYTPGSITRSYKACSADGITGSADECWAGYNATLSLGSHSGQLVRDSNGQYHLQGDDSTKVEDLSGASNGLWNGEYWKVTTTDGTQYYLGLNHSPGTTSDPATNSAWGVPVYMPKSGDPCYNSAQGNSSQCSAEPGWRFNLDFVVDPHGNVQRYDWANETNWYNMGAGQSNGNGGSMIAYTRGGYLQQISYGYKLADEQAGHDPAAKIVFNTAQRCTTDPTTCQASNLSASTASNWPDTPYDLSCTQGMATSGTGSNVCQISAPSFWSTYRLSSIATSVKNGGSWQPVDTYNLTHVFSNAGATVDPVTGKTVDPADAGSLQSMMWLSQIQRTAQDTSAGGSGTVTMDPITFTGTEMDNRVDGSSPPAPPLFHPRISSIQTESGESIAVTYRAPECSRVNNHMPSSADSDTMACYQAYWTTPGGSAPIADWFQKTVVSQVSDNDATKAGSPAKITNYSYSGPAWHRNDSDLADDQYRTWDQFRGFRTVTVTTGAAPDPITQTTTSYFQGMDGDYKQDGSKRSVSLADSNGNAVTDSNWLADTVQETDTYNQAGGSITGKQLTTAEAFTVTADSPRTAWTAKTPAPATLSTLPDLQALRKQSSTQRKQSLLANGSWRTTETDTTYDSLGRISQVDAKGDVSVPSQEVCTTTTYATPPASNPMMLAYPSEVLAVSGGCGTTPGAGTTVSDKRTYYDGNGSITSLPPLGQLGNDGYVTATQSLKSYDGSGNAVYQTDGATTFDQYGRPTKQLDAAGNATTTAYTPATGTLPTATTVTNALGWASTTTFAPTRGLPLHLVDVNGRVTDAVYDALGRRTGVWLPGRNKATQTADQTFSYAVHGAGSNPDPSTVTTQTLREDGSYAVSVSIYDGFLNQRQTQATTADNSAGRLISSTHYDSHGWKYSTVPAYSDTTTAPSTTLFVETENSLPSETVYGYDGMGRGVKQTLYSKASPLWTSTVAYPGADETDTTPPQGATPTSTFTDALGRTTSTVSHGGSGTGDVTTRYTYTSAGKVATVADTAGNNWSYQYNVLGQRVSQSDPDAGSSSTTYDQLGNVASTTDGRNQTLSYTYDALDRKTGEYAGTNTTDQTQQLAGWTYDSLVKGYPTASTRYVGGSGSTGSAYTQAVSGYNTAYQPTGTTVTIPAAEGKLAGSYSTTSKYTPTVGLLSDTIFGTEGGLPSEDVGYGYNLQGGLVSTGTMFTPYLDVASYSPLGQVEQSTYGVLGKQLRTAQTYDDATGRLTTNRDSIQPASTNPISSTTYGYDQSGNLTTTSELQSSGGTDQAFDTQCFQYDGLDRLTTAWTDTAGQTSPTAGQLAHCNSGSPAPAAIGGPAPYWQSYSYDLLGDRTQLVQHDVTGNTANDTTQTSSYPGGGTTAAAQPNTAGTITTSNPTSGTSTLTTNFDTAGNTTKRTVAGPSPSTQTFTYDAEGKTASVTTQQGSSNSQKSSYLYDADGSLLVQHGTNTTTLYLFGGAEQLTMTGSTVSGLRYYTNPDGTVILRSSTGTVTYLPSNPQHTSQLEVDSKTLAVTRRAYDPYGNTRGGVPGSWADNHGYLGQPADPGSGLDLLGARQYDPTIGRFLTADPIFELGDSNQMGGYTYASDNPTTMSDPTGERSECGQNGDSPCGAPPSQGDSYSYMTPEDCNTYSCQVGLSEEIQNLQNDQDNFSRYALSCTSNACEQAALDALNANQGEQSTDGQGVYTDITQMDNHAKAKEAQAAAQAAADRKKNSCNFLSVCGLKKAATKVAQISGDVSTGLGYISWVPGIGELAGGLSVATGLLSAGLYASTGDWKDAVNGLGAVALGVATGGFGKIGILGKFDVLGKLDGMYTSPLSKLSELAGDKAAAQVAASRANGFYRSESGVKLYSGVAKAVSTMGVNGAINGYPGTSVPDYNQSGASFYRDSPYGALTGYLEG</sequence>
<evidence type="ECO:0000313" key="3">
    <source>
        <dbReference type="Proteomes" id="UP000317940"/>
    </source>
</evidence>
<name>A0A561UB27_9ACTN</name>
<dbReference type="NCBIfam" id="TIGR01643">
    <property type="entry name" value="YD_repeat_2x"/>
    <property type="match status" value="1"/>
</dbReference>
<feature type="region of interest" description="Disordered" evidence="1">
    <location>
        <begin position="1693"/>
        <end position="1762"/>
    </location>
</feature>